<evidence type="ECO:0000256" key="1">
    <source>
        <dbReference type="ARBA" id="ARBA00000073"/>
    </source>
</evidence>
<keyword evidence="10" id="KW-1185">Reference proteome</keyword>
<evidence type="ECO:0000259" key="8">
    <source>
        <dbReference type="SMART" id="SM00363"/>
    </source>
</evidence>
<comment type="catalytic activity">
    <reaction evidence="1">
        <text>a uridine in RNA = a pseudouridine in RNA</text>
        <dbReference type="Rhea" id="RHEA:48348"/>
        <dbReference type="Rhea" id="RHEA-COMP:12068"/>
        <dbReference type="Rhea" id="RHEA-COMP:12069"/>
        <dbReference type="ChEBI" id="CHEBI:65314"/>
        <dbReference type="ChEBI" id="CHEBI:65315"/>
    </reaction>
</comment>
<dbReference type="InterPro" id="IPR018496">
    <property type="entry name" value="PsdUridine_synth_RsuA/RluB_CS"/>
</dbReference>
<dbReference type="InterPro" id="IPR020103">
    <property type="entry name" value="PsdUridine_synth_cat_dom_sf"/>
</dbReference>
<dbReference type="PANTHER" id="PTHR47683:SF3">
    <property type="entry name" value="RIBOSOMAL LARGE SUBUNIT PSEUDOURIDINE SYNTHASE B"/>
    <property type="match status" value="1"/>
</dbReference>
<dbReference type="InterPro" id="IPR020094">
    <property type="entry name" value="TruA/RsuA/RluB/E/F_N"/>
</dbReference>
<comment type="similarity">
    <text evidence="2 6">Belongs to the pseudouridine synthase RsuA family.</text>
</comment>
<dbReference type="CDD" id="cd00165">
    <property type="entry name" value="S4"/>
    <property type="match status" value="1"/>
</dbReference>
<dbReference type="InterPro" id="IPR050343">
    <property type="entry name" value="RsuA_PseudoU_synthase"/>
</dbReference>
<dbReference type="AlphaFoldDB" id="A0A366EK83"/>
<dbReference type="Pfam" id="PF00849">
    <property type="entry name" value="PseudoU_synth_2"/>
    <property type="match status" value="1"/>
</dbReference>
<dbReference type="GO" id="GO:0120159">
    <property type="term" value="F:rRNA pseudouridine synthase activity"/>
    <property type="evidence" value="ECO:0007669"/>
    <property type="project" value="UniProtKB-ARBA"/>
</dbReference>
<organism evidence="9 10">
    <name type="scientific">Roseiarcus fermentans</name>
    <dbReference type="NCBI Taxonomy" id="1473586"/>
    <lineage>
        <taxon>Bacteria</taxon>
        <taxon>Pseudomonadati</taxon>
        <taxon>Pseudomonadota</taxon>
        <taxon>Alphaproteobacteria</taxon>
        <taxon>Hyphomicrobiales</taxon>
        <taxon>Roseiarcaceae</taxon>
        <taxon>Roseiarcus</taxon>
    </lineage>
</organism>
<sequence length="604" mass="65221">MSDEDKSEVREGSRIAKVMARAGLCSRREAETWIAEGRVSVNGKVLDSPAYNVSDQDEVRVDGERLGAAERTRLFLFHKPRGLVTTSRDPEGRRTIFDALPPDLPRVVAIGRLDINTEGLLLLTNDGGLARVLELPATGWLRRYRVRAHGAVDQAQLDALRDGVTVDGIDYAGIEAKLDREQGSNAWITMGLREGKNREIKRVLEHLGLSVNRLIRVSFGPFELGDLAEGEVAEVRTRVLRDQLGAKLAREAGVDFDAPVADHAPAPAPAPESPREERRKRPDDAGRSRKPAFARDREREEAPPRRAPPAPSTPERKRKHVSALRAEIARDATDEAAPRKRIARSATQDRKGRTVAVERISKAGADVEAPASETRARKAGPRRERGASDGERRPRDGRREAAAPGAARPRRAGPDGERSPPARGEGRARPPRDAGEAGRPARSFRPDAPRGRPAGSGGRPEGGASAPGAARRPWKDGERSPPRGGKFEGEGRGRPPRGEGEAGKPARSFREGPRERPPAARGGKFEGERARPPRGEGEAGKPARSFRPEGSRERPPRGEGGTGKPARSFRSDAPRGRPEGDKPRGAPGGRSGPGAGPGRPPGKR</sequence>
<dbReference type="EC" id="5.4.99.-" evidence="6"/>
<dbReference type="PROSITE" id="PS01149">
    <property type="entry name" value="PSI_RSU"/>
    <property type="match status" value="1"/>
</dbReference>
<dbReference type="Gene3D" id="3.30.70.580">
    <property type="entry name" value="Pseudouridine synthase I, catalytic domain, N-terminal subdomain"/>
    <property type="match status" value="1"/>
</dbReference>
<evidence type="ECO:0000256" key="4">
    <source>
        <dbReference type="ARBA" id="ARBA00023235"/>
    </source>
</evidence>
<dbReference type="Proteomes" id="UP000253529">
    <property type="component" value="Unassembled WGS sequence"/>
</dbReference>
<keyword evidence="4 6" id="KW-0413">Isomerase</keyword>
<dbReference type="NCBIfam" id="TIGR00093">
    <property type="entry name" value="pseudouridine synthase"/>
    <property type="match status" value="1"/>
</dbReference>
<dbReference type="SUPFAM" id="SSF55174">
    <property type="entry name" value="Alpha-L RNA-binding motif"/>
    <property type="match status" value="1"/>
</dbReference>
<feature type="compositionally biased region" description="Basic and acidic residues" evidence="7">
    <location>
        <begin position="412"/>
        <end position="436"/>
    </location>
</feature>
<gene>
    <name evidence="9" type="ORF">DFR50_14931</name>
</gene>
<dbReference type="OrthoDB" id="9807213at2"/>
<evidence type="ECO:0000256" key="3">
    <source>
        <dbReference type="ARBA" id="ARBA00022884"/>
    </source>
</evidence>
<dbReference type="EMBL" id="QNRK01000049">
    <property type="protein sequence ID" value="RBP02832.1"/>
    <property type="molecule type" value="Genomic_DNA"/>
</dbReference>
<evidence type="ECO:0000256" key="7">
    <source>
        <dbReference type="SAM" id="MobiDB-lite"/>
    </source>
</evidence>
<dbReference type="Gene3D" id="3.30.70.1560">
    <property type="entry name" value="Alpha-L RNA-binding motif"/>
    <property type="match status" value="1"/>
</dbReference>
<keyword evidence="3 5" id="KW-0694">RNA-binding</keyword>
<feature type="compositionally biased region" description="Basic and acidic residues" evidence="7">
    <location>
        <begin position="473"/>
        <end position="557"/>
    </location>
</feature>
<proteinExistence type="inferred from homology"/>
<dbReference type="RefSeq" id="WP_113893227.1">
    <property type="nucleotide sequence ID" value="NZ_QNRK01000049.1"/>
</dbReference>
<dbReference type="Gene3D" id="3.10.290.10">
    <property type="entry name" value="RNA-binding S4 domain"/>
    <property type="match status" value="1"/>
</dbReference>
<dbReference type="InterPro" id="IPR042092">
    <property type="entry name" value="PsdUridine_s_RsuA/RluB/E/F_cat"/>
</dbReference>
<dbReference type="GO" id="GO:0000455">
    <property type="term" value="P:enzyme-directed rRNA pseudouridine synthesis"/>
    <property type="evidence" value="ECO:0007669"/>
    <property type="project" value="UniProtKB-ARBA"/>
</dbReference>
<dbReference type="InterPro" id="IPR002942">
    <property type="entry name" value="S4_RNA-bd"/>
</dbReference>
<dbReference type="PANTHER" id="PTHR47683">
    <property type="entry name" value="PSEUDOURIDINE SYNTHASE FAMILY PROTEIN-RELATED"/>
    <property type="match status" value="1"/>
</dbReference>
<feature type="compositionally biased region" description="Basic and acidic residues" evidence="7">
    <location>
        <begin position="569"/>
        <end position="584"/>
    </location>
</feature>
<feature type="compositionally biased region" description="Basic and acidic residues" evidence="7">
    <location>
        <begin position="381"/>
        <end position="401"/>
    </location>
</feature>
<reference evidence="9 10" key="1">
    <citation type="submission" date="2018-06" db="EMBL/GenBank/DDBJ databases">
        <title>Genomic Encyclopedia of Type Strains, Phase IV (KMG-IV): sequencing the most valuable type-strain genomes for metagenomic binning, comparative biology and taxonomic classification.</title>
        <authorList>
            <person name="Goeker M."/>
        </authorList>
    </citation>
    <scope>NUCLEOTIDE SEQUENCE [LARGE SCALE GENOMIC DNA]</scope>
    <source>
        <strain evidence="9 10">DSM 24875</strain>
    </source>
</reference>
<feature type="compositionally biased region" description="Low complexity" evidence="7">
    <location>
        <begin position="462"/>
        <end position="471"/>
    </location>
</feature>
<accession>A0A366EK83</accession>
<feature type="compositionally biased region" description="Basic and acidic residues" evidence="7">
    <location>
        <begin position="327"/>
        <end position="338"/>
    </location>
</feature>
<feature type="domain" description="RNA-binding S4" evidence="8">
    <location>
        <begin position="13"/>
        <end position="72"/>
    </location>
</feature>
<feature type="compositionally biased region" description="Gly residues" evidence="7">
    <location>
        <begin position="586"/>
        <end position="597"/>
    </location>
</feature>
<protein>
    <recommendedName>
        <fullName evidence="6">Pseudouridine synthase</fullName>
        <ecNumber evidence="6">5.4.99.-</ecNumber>
    </recommendedName>
</protein>
<dbReference type="GO" id="GO:0003723">
    <property type="term" value="F:RNA binding"/>
    <property type="evidence" value="ECO:0007669"/>
    <property type="project" value="UniProtKB-KW"/>
</dbReference>
<dbReference type="InterPro" id="IPR000748">
    <property type="entry name" value="PsdUridine_synth_RsuA/RluB/E/F"/>
</dbReference>
<evidence type="ECO:0000256" key="6">
    <source>
        <dbReference type="RuleBase" id="RU003887"/>
    </source>
</evidence>
<dbReference type="FunFam" id="3.10.290.10:FF:000003">
    <property type="entry name" value="Pseudouridine synthase"/>
    <property type="match status" value="1"/>
</dbReference>
<dbReference type="Pfam" id="PF01479">
    <property type="entry name" value="S4"/>
    <property type="match status" value="1"/>
</dbReference>
<name>A0A366EK83_9HYPH</name>
<feature type="region of interest" description="Disordered" evidence="7">
    <location>
        <begin position="256"/>
        <end position="604"/>
    </location>
</feature>
<dbReference type="InterPro" id="IPR006145">
    <property type="entry name" value="PsdUridine_synth_RsuA/RluA"/>
</dbReference>
<evidence type="ECO:0000313" key="10">
    <source>
        <dbReference type="Proteomes" id="UP000253529"/>
    </source>
</evidence>
<dbReference type="PROSITE" id="PS50889">
    <property type="entry name" value="S4"/>
    <property type="match status" value="1"/>
</dbReference>
<dbReference type="SMART" id="SM00363">
    <property type="entry name" value="S4"/>
    <property type="match status" value="1"/>
</dbReference>
<evidence type="ECO:0000256" key="2">
    <source>
        <dbReference type="ARBA" id="ARBA00008348"/>
    </source>
</evidence>
<evidence type="ECO:0000256" key="5">
    <source>
        <dbReference type="PROSITE-ProRule" id="PRU00182"/>
    </source>
</evidence>
<evidence type="ECO:0000313" key="9">
    <source>
        <dbReference type="EMBL" id="RBP02832.1"/>
    </source>
</evidence>
<dbReference type="SUPFAM" id="SSF55120">
    <property type="entry name" value="Pseudouridine synthase"/>
    <property type="match status" value="1"/>
</dbReference>
<comment type="caution">
    <text evidence="9">The sequence shown here is derived from an EMBL/GenBank/DDBJ whole genome shotgun (WGS) entry which is preliminary data.</text>
</comment>
<feature type="compositionally biased region" description="Basic and acidic residues" evidence="7">
    <location>
        <begin position="273"/>
        <end position="304"/>
    </location>
</feature>
<dbReference type="InterPro" id="IPR036986">
    <property type="entry name" value="S4_RNA-bd_sf"/>
</dbReference>